<dbReference type="Proteomes" id="UP000018849">
    <property type="component" value="Unassembled WGS sequence"/>
</dbReference>
<evidence type="ECO:0000313" key="2">
    <source>
        <dbReference type="EMBL" id="EPN45666.1"/>
    </source>
</evidence>
<dbReference type="AlphaFoldDB" id="A0A656JQT2"/>
<gene>
    <name evidence="2" type="ORF">A245_31878</name>
</gene>
<protein>
    <submittedName>
        <fullName evidence="2">Uncharacterized protein</fullName>
    </submittedName>
</protein>
<dbReference type="EMBL" id="AOKF01002719">
    <property type="protein sequence ID" value="EPN45666.1"/>
    <property type="molecule type" value="Genomic_DNA"/>
</dbReference>
<comment type="caution">
    <text evidence="2">The sequence shown here is derived from an EMBL/GenBank/DDBJ whole genome shotgun (WGS) entry which is preliminary data.</text>
</comment>
<evidence type="ECO:0000256" key="1">
    <source>
        <dbReference type="SAM" id="MobiDB-lite"/>
    </source>
</evidence>
<feature type="compositionally biased region" description="Basic and acidic residues" evidence="1">
    <location>
        <begin position="59"/>
        <end position="72"/>
    </location>
</feature>
<accession>A0A656JQT2</accession>
<feature type="region of interest" description="Disordered" evidence="1">
    <location>
        <begin position="21"/>
        <end position="72"/>
    </location>
</feature>
<feature type="non-terminal residue" evidence="2">
    <location>
        <position position="1"/>
    </location>
</feature>
<reference evidence="2 3" key="1">
    <citation type="journal article" date="2013" name="PLoS Pathog.">
        <title>Genomic analysis of the Kiwifruit pathogen Pseudomonas syringae pv. actinidiae provides insight into the origins of an emergent plant disease.</title>
        <authorList>
            <person name="McCann H.C."/>
            <person name="Rikkerink E.H."/>
            <person name="Bertels F."/>
            <person name="Fiers M."/>
            <person name="Lu A."/>
            <person name="Rees-George J."/>
            <person name="Andersen M.T."/>
            <person name="Gleave A.P."/>
            <person name="Haubold B."/>
            <person name="Wohlers M.W."/>
            <person name="Guttman D.S."/>
            <person name="Wang P.W."/>
            <person name="Straub C."/>
            <person name="Vanneste J.L."/>
            <person name="Rainey P.B."/>
            <person name="Templeton M.D."/>
        </authorList>
    </citation>
    <scope>NUCLEOTIDE SEQUENCE [LARGE SCALE GENOMIC DNA]</scope>
    <source>
        <strain evidence="2 3">ICMP 19096</strain>
    </source>
</reference>
<sequence>GSGQARQATADDDRRALFFIGERRNADQPCNYQRTRAQPPRKHSANSEKNVGKIGQVSQKDRLAAQDTRAIK</sequence>
<name>A0A656JQT2_PSESF</name>
<evidence type="ECO:0000313" key="3">
    <source>
        <dbReference type="Proteomes" id="UP000018849"/>
    </source>
</evidence>
<proteinExistence type="predicted"/>
<organism evidence="2 3">
    <name type="scientific">Pseudomonas syringae pv. actinidiae ICMP 19096</name>
    <dbReference type="NCBI Taxonomy" id="1194405"/>
    <lineage>
        <taxon>Bacteria</taxon>
        <taxon>Pseudomonadati</taxon>
        <taxon>Pseudomonadota</taxon>
        <taxon>Gammaproteobacteria</taxon>
        <taxon>Pseudomonadales</taxon>
        <taxon>Pseudomonadaceae</taxon>
        <taxon>Pseudomonas</taxon>
        <taxon>Pseudomonas syringae</taxon>
    </lineage>
</organism>